<sequence length="58" mass="7092">MEFANDLLIAILANRDDMRDDFRFFDLGYENDEDHQRALEQERTLFLRLSQRWLKNGE</sequence>
<keyword evidence="2" id="KW-1185">Reference proteome</keyword>
<gene>
    <name evidence="1" type="ORF">AWB80_06188</name>
</gene>
<reference evidence="1" key="1">
    <citation type="submission" date="2016-01" db="EMBL/GenBank/DDBJ databases">
        <authorList>
            <person name="Peeters C."/>
        </authorList>
    </citation>
    <scope>NUCLEOTIDE SEQUENCE [LARGE SCALE GENOMIC DNA]</scope>
    <source>
        <strain evidence="1">LMG 29323</strain>
    </source>
</reference>
<evidence type="ECO:0000313" key="1">
    <source>
        <dbReference type="EMBL" id="SAK88801.1"/>
    </source>
</evidence>
<name>A0A158D2T9_9BURK</name>
<comment type="caution">
    <text evidence="1">The sequence shown here is derived from an EMBL/GenBank/DDBJ whole genome shotgun (WGS) entry which is preliminary data.</text>
</comment>
<evidence type="ECO:0000313" key="2">
    <source>
        <dbReference type="Proteomes" id="UP000054911"/>
    </source>
</evidence>
<dbReference type="AlphaFoldDB" id="A0A158D2T9"/>
<accession>A0A158D2T9</accession>
<proteinExistence type="predicted"/>
<dbReference type="RefSeq" id="WP_160147487.1">
    <property type="nucleotide sequence ID" value="NZ_FCOE02000030.1"/>
</dbReference>
<organism evidence="1 2">
    <name type="scientific">Caballeronia pedi</name>
    <dbReference type="NCBI Taxonomy" id="1777141"/>
    <lineage>
        <taxon>Bacteria</taxon>
        <taxon>Pseudomonadati</taxon>
        <taxon>Pseudomonadota</taxon>
        <taxon>Betaproteobacteria</taxon>
        <taxon>Burkholderiales</taxon>
        <taxon>Burkholderiaceae</taxon>
        <taxon>Caballeronia</taxon>
    </lineage>
</organism>
<dbReference type="STRING" id="1777141.AWB80_06188"/>
<dbReference type="Proteomes" id="UP000054911">
    <property type="component" value="Unassembled WGS sequence"/>
</dbReference>
<dbReference type="EMBL" id="FCOE02000030">
    <property type="protein sequence ID" value="SAK88801.1"/>
    <property type="molecule type" value="Genomic_DNA"/>
</dbReference>
<protein>
    <submittedName>
        <fullName evidence="1">Uncharacterized protein</fullName>
    </submittedName>
</protein>